<dbReference type="GO" id="GO:0050660">
    <property type="term" value="F:flavin adenine dinucleotide binding"/>
    <property type="evidence" value="ECO:0007669"/>
    <property type="project" value="InterPro"/>
</dbReference>
<comment type="catalytic activity">
    <reaction evidence="13">
        <text>a 5,6-dihydrouridine in mRNA + NAD(+) = a uridine in mRNA + NADH + H(+)</text>
        <dbReference type="Rhea" id="RHEA:69851"/>
        <dbReference type="Rhea" id="RHEA-COMP:14658"/>
        <dbReference type="Rhea" id="RHEA-COMP:17789"/>
        <dbReference type="ChEBI" id="CHEBI:15378"/>
        <dbReference type="ChEBI" id="CHEBI:57540"/>
        <dbReference type="ChEBI" id="CHEBI:57945"/>
        <dbReference type="ChEBI" id="CHEBI:65315"/>
        <dbReference type="ChEBI" id="CHEBI:74443"/>
    </reaction>
    <physiologicalReaction direction="right-to-left" evidence="13">
        <dbReference type="Rhea" id="RHEA:69853"/>
    </physiologicalReaction>
</comment>
<protein>
    <recommendedName>
        <fullName evidence="10">tRNA-dihydrouridine(16/17) synthase [NAD(P)(+)]</fullName>
        <ecNumber evidence="10">1.3.1.88</ecNumber>
    </recommendedName>
</protein>
<dbReference type="PANTHER" id="PTHR11082:SF5">
    <property type="entry name" value="TRNA-DIHYDROURIDINE(16_17) SYNTHASE [NAD(P)(+)]-LIKE"/>
    <property type="match status" value="1"/>
</dbReference>
<sequence length="423" mass="48117">MTEPALSSANNALMQKLTGRQLFDKIGRPTRIVAPMVDQSELAWRILSRRYGATLAYTPMLHAKLFATSKKYREDNWSSLDGSSVDRPLVVQFCANDPEYLLAAAKLVEDKCDAVDLNLGCPQGIAKKGHYGSFLMEEWDLIHNLINTLHKNLKVPVTAKIRIFDDCEKSLNYAKMVLDAGAQFLTVHGRVREQKGQKTGLANWETIKYLRDNLPKETVFFANGNILYPEDISRCMEHIGADAVMSAEGNLYNPGVFNVGQTKNKEKIFPRVDKIIREYFQIVKECQESKASKTAMKSHFFKILRPFLPHHTDIRSTLATMNAKATWEEWEEQVVKPVEKVVQEIFEQPDIDIKDEITIGEKQSWGGSYRTVPYWRCQPYFRPVNGITGGKRVMQGLIDESVNKKRKADVPLESADKKKDVKA</sequence>
<evidence type="ECO:0000259" key="18">
    <source>
        <dbReference type="Pfam" id="PF01207"/>
    </source>
</evidence>
<dbReference type="EC" id="1.3.1.88" evidence="10"/>
<comment type="catalytic activity">
    <reaction evidence="14">
        <text>5,6-dihydrouridine(16) in tRNA + NAD(+) = uridine(16) in tRNA + NADH + H(+)</text>
        <dbReference type="Rhea" id="RHEA:53380"/>
        <dbReference type="Rhea" id="RHEA-COMP:13543"/>
        <dbReference type="Rhea" id="RHEA-COMP:13544"/>
        <dbReference type="ChEBI" id="CHEBI:15378"/>
        <dbReference type="ChEBI" id="CHEBI:57540"/>
        <dbReference type="ChEBI" id="CHEBI:57945"/>
        <dbReference type="ChEBI" id="CHEBI:65315"/>
        <dbReference type="ChEBI" id="CHEBI:74443"/>
        <dbReference type="EC" id="1.3.1.88"/>
    </reaction>
    <physiologicalReaction direction="right-to-left" evidence="14">
        <dbReference type="Rhea" id="RHEA:53382"/>
    </physiologicalReaction>
</comment>
<keyword evidence="8" id="KW-0520">NAD</keyword>
<evidence type="ECO:0000256" key="3">
    <source>
        <dbReference type="ARBA" id="ARBA00022643"/>
    </source>
</evidence>
<evidence type="ECO:0000256" key="16">
    <source>
        <dbReference type="ARBA" id="ARBA00049467"/>
    </source>
</evidence>
<dbReference type="Proteomes" id="UP000501346">
    <property type="component" value="Chromosome ScXIII"/>
</dbReference>
<comment type="similarity">
    <text evidence="9">Belongs to the Dus family. Dus1 subfamily.</text>
</comment>
<dbReference type="SUPFAM" id="SSF51395">
    <property type="entry name" value="FMN-linked oxidoreductases"/>
    <property type="match status" value="1"/>
</dbReference>
<keyword evidence="3" id="KW-0288">FMN</keyword>
<dbReference type="AlphaFoldDB" id="A0A6C1DXS1"/>
<dbReference type="GO" id="GO:0006397">
    <property type="term" value="P:mRNA processing"/>
    <property type="evidence" value="ECO:0007669"/>
    <property type="project" value="UniProtKB-KW"/>
</dbReference>
<evidence type="ECO:0000256" key="8">
    <source>
        <dbReference type="ARBA" id="ARBA00023027"/>
    </source>
</evidence>
<dbReference type="EMBL" id="CP048994">
    <property type="protein sequence ID" value="QID81440.1"/>
    <property type="molecule type" value="Genomic_DNA"/>
</dbReference>
<dbReference type="FunFam" id="3.20.20.70:FF:000234">
    <property type="entry name" value="DUS1p Dihydrouridine synthase"/>
    <property type="match status" value="1"/>
</dbReference>
<evidence type="ECO:0000256" key="15">
    <source>
        <dbReference type="ARBA" id="ARBA00049447"/>
    </source>
</evidence>
<comment type="catalytic activity">
    <reaction evidence="15">
        <text>a 5,6-dihydrouridine in mRNA + NADP(+) = a uridine in mRNA + NADPH + H(+)</text>
        <dbReference type="Rhea" id="RHEA:69855"/>
        <dbReference type="Rhea" id="RHEA-COMP:14658"/>
        <dbReference type="Rhea" id="RHEA-COMP:17789"/>
        <dbReference type="ChEBI" id="CHEBI:15378"/>
        <dbReference type="ChEBI" id="CHEBI:57783"/>
        <dbReference type="ChEBI" id="CHEBI:58349"/>
        <dbReference type="ChEBI" id="CHEBI:65315"/>
        <dbReference type="ChEBI" id="CHEBI:74443"/>
    </reaction>
    <physiologicalReaction direction="right-to-left" evidence="15">
        <dbReference type="Rhea" id="RHEA:69857"/>
    </physiologicalReaction>
</comment>
<feature type="compositionally biased region" description="Basic and acidic residues" evidence="17">
    <location>
        <begin position="408"/>
        <end position="423"/>
    </location>
</feature>
<reference evidence="19 20" key="1">
    <citation type="journal article" date="2019" name="BMC Genomics">
        <title>Chromosome level assembly and comparative genome analysis confirm lager-brewing yeasts originated from a single hybridization.</title>
        <authorList>
            <person name="Salazar A.N."/>
            <person name="Gorter de Vries A.R."/>
            <person name="van den Broek M."/>
            <person name="Brouwers N."/>
            <person name="de la Torre Cortes P."/>
            <person name="Kuijpers N.G.A."/>
            <person name="Daran J.G."/>
            <person name="Abeel T."/>
        </authorList>
    </citation>
    <scope>NUCLEOTIDE SEQUENCE [LARGE SCALE GENOMIC DNA]</scope>
    <source>
        <strain evidence="19 20">CBS 1483</strain>
    </source>
</reference>
<evidence type="ECO:0000256" key="4">
    <source>
        <dbReference type="ARBA" id="ARBA00022664"/>
    </source>
</evidence>
<keyword evidence="4" id="KW-0507">mRNA processing</keyword>
<gene>
    <name evidence="19" type="primary">DUS1_1</name>
    <name evidence="19" type="ORF">GRS66_003816</name>
</gene>
<feature type="region of interest" description="Disordered" evidence="17">
    <location>
        <begin position="404"/>
        <end position="423"/>
    </location>
</feature>
<evidence type="ECO:0000256" key="5">
    <source>
        <dbReference type="ARBA" id="ARBA00022694"/>
    </source>
</evidence>
<keyword evidence="5" id="KW-0819">tRNA processing</keyword>
<evidence type="ECO:0000256" key="9">
    <source>
        <dbReference type="ARBA" id="ARBA00038313"/>
    </source>
</evidence>
<name>A0A6C1DXS1_SACPS</name>
<comment type="catalytic activity">
    <reaction evidence="11">
        <text>5,6-dihydrouridine(17) in tRNA + NAD(+) = uridine(17) in tRNA + NADH + H(+)</text>
        <dbReference type="Rhea" id="RHEA:53372"/>
        <dbReference type="Rhea" id="RHEA-COMP:13541"/>
        <dbReference type="Rhea" id="RHEA-COMP:13542"/>
        <dbReference type="ChEBI" id="CHEBI:15378"/>
        <dbReference type="ChEBI" id="CHEBI:57540"/>
        <dbReference type="ChEBI" id="CHEBI:57945"/>
        <dbReference type="ChEBI" id="CHEBI:65315"/>
        <dbReference type="ChEBI" id="CHEBI:74443"/>
        <dbReference type="EC" id="1.3.1.88"/>
    </reaction>
    <physiologicalReaction direction="right-to-left" evidence="11">
        <dbReference type="Rhea" id="RHEA:53374"/>
    </physiologicalReaction>
</comment>
<dbReference type="Pfam" id="PF01207">
    <property type="entry name" value="Dus"/>
    <property type="match status" value="1"/>
</dbReference>
<evidence type="ECO:0000256" key="11">
    <source>
        <dbReference type="ARBA" id="ARBA00047287"/>
    </source>
</evidence>
<evidence type="ECO:0000313" key="19">
    <source>
        <dbReference type="EMBL" id="QID81440.1"/>
    </source>
</evidence>
<keyword evidence="2" id="KW-0285">Flavoprotein</keyword>
<evidence type="ECO:0000256" key="13">
    <source>
        <dbReference type="ARBA" id="ARBA00048342"/>
    </source>
</evidence>
<comment type="cofactor">
    <cofactor evidence="1">
        <name>FMN</name>
        <dbReference type="ChEBI" id="CHEBI:58210"/>
    </cofactor>
</comment>
<dbReference type="InterPro" id="IPR013785">
    <property type="entry name" value="Aldolase_TIM"/>
</dbReference>
<evidence type="ECO:0000256" key="1">
    <source>
        <dbReference type="ARBA" id="ARBA00001917"/>
    </source>
</evidence>
<feature type="domain" description="DUS-like FMN-binding" evidence="18">
    <location>
        <begin position="33"/>
        <end position="344"/>
    </location>
</feature>
<comment type="catalytic activity">
    <reaction evidence="16">
        <text>5,6-dihydrouridine(17) in tRNA + NADP(+) = uridine(17) in tRNA + NADPH + H(+)</text>
        <dbReference type="Rhea" id="RHEA:53368"/>
        <dbReference type="Rhea" id="RHEA-COMP:13541"/>
        <dbReference type="Rhea" id="RHEA-COMP:13542"/>
        <dbReference type="ChEBI" id="CHEBI:15378"/>
        <dbReference type="ChEBI" id="CHEBI:57783"/>
        <dbReference type="ChEBI" id="CHEBI:58349"/>
        <dbReference type="ChEBI" id="CHEBI:65315"/>
        <dbReference type="ChEBI" id="CHEBI:74443"/>
        <dbReference type="EC" id="1.3.1.88"/>
    </reaction>
    <physiologicalReaction direction="right-to-left" evidence="16">
        <dbReference type="Rhea" id="RHEA:53370"/>
    </physiologicalReaction>
</comment>
<keyword evidence="20" id="KW-1185">Reference proteome</keyword>
<evidence type="ECO:0000256" key="6">
    <source>
        <dbReference type="ARBA" id="ARBA00022857"/>
    </source>
</evidence>
<evidence type="ECO:0000256" key="12">
    <source>
        <dbReference type="ARBA" id="ARBA00047652"/>
    </source>
</evidence>
<dbReference type="InterPro" id="IPR018517">
    <property type="entry name" value="tRNA_hU_synthase_CS"/>
</dbReference>
<dbReference type="Gene3D" id="3.20.20.70">
    <property type="entry name" value="Aldolase class I"/>
    <property type="match status" value="1"/>
</dbReference>
<keyword evidence="7" id="KW-0560">Oxidoreductase</keyword>
<organism evidence="19 20">
    <name type="scientific">Saccharomyces pastorianus</name>
    <name type="common">Lager yeast</name>
    <name type="synonym">Saccharomyces cerevisiae x Saccharomyces eubayanus</name>
    <dbReference type="NCBI Taxonomy" id="27292"/>
    <lineage>
        <taxon>Eukaryota</taxon>
        <taxon>Fungi</taxon>
        <taxon>Dikarya</taxon>
        <taxon>Ascomycota</taxon>
        <taxon>Saccharomycotina</taxon>
        <taxon>Saccharomycetes</taxon>
        <taxon>Saccharomycetales</taxon>
        <taxon>Saccharomycetaceae</taxon>
        <taxon>Saccharomyces</taxon>
    </lineage>
</organism>
<dbReference type="PROSITE" id="PS01136">
    <property type="entry name" value="UPF0034"/>
    <property type="match status" value="1"/>
</dbReference>
<dbReference type="CDD" id="cd02801">
    <property type="entry name" value="DUS_like_FMN"/>
    <property type="match status" value="1"/>
</dbReference>
<dbReference type="GO" id="GO:0017150">
    <property type="term" value="F:tRNA dihydrouridine synthase activity"/>
    <property type="evidence" value="ECO:0007669"/>
    <property type="project" value="InterPro"/>
</dbReference>
<dbReference type="OrthoDB" id="272303at2759"/>
<dbReference type="InterPro" id="IPR035587">
    <property type="entry name" value="DUS-like_FMN-bd"/>
</dbReference>
<comment type="catalytic activity">
    <reaction evidence="12">
        <text>5,6-dihydrouridine(16) in tRNA + NADP(+) = uridine(16) in tRNA + NADPH + H(+)</text>
        <dbReference type="Rhea" id="RHEA:53376"/>
        <dbReference type="Rhea" id="RHEA-COMP:13543"/>
        <dbReference type="Rhea" id="RHEA-COMP:13544"/>
        <dbReference type="ChEBI" id="CHEBI:15378"/>
        <dbReference type="ChEBI" id="CHEBI:57783"/>
        <dbReference type="ChEBI" id="CHEBI:58349"/>
        <dbReference type="ChEBI" id="CHEBI:65315"/>
        <dbReference type="ChEBI" id="CHEBI:74443"/>
        <dbReference type="EC" id="1.3.1.88"/>
    </reaction>
    <physiologicalReaction direction="right-to-left" evidence="12">
        <dbReference type="Rhea" id="RHEA:53378"/>
    </physiologicalReaction>
</comment>
<proteinExistence type="inferred from homology"/>
<evidence type="ECO:0000313" key="20">
    <source>
        <dbReference type="Proteomes" id="UP000501346"/>
    </source>
</evidence>
<evidence type="ECO:0000256" key="14">
    <source>
        <dbReference type="ARBA" id="ARBA00048934"/>
    </source>
</evidence>
<evidence type="ECO:0000256" key="7">
    <source>
        <dbReference type="ARBA" id="ARBA00023002"/>
    </source>
</evidence>
<evidence type="ECO:0000256" key="10">
    <source>
        <dbReference type="ARBA" id="ARBA00038890"/>
    </source>
</evidence>
<evidence type="ECO:0000256" key="17">
    <source>
        <dbReference type="SAM" id="MobiDB-lite"/>
    </source>
</evidence>
<keyword evidence="6" id="KW-0521">NADP</keyword>
<evidence type="ECO:0000256" key="2">
    <source>
        <dbReference type="ARBA" id="ARBA00022630"/>
    </source>
</evidence>
<accession>A0A6C1DXS1</accession>
<dbReference type="PANTHER" id="PTHR11082">
    <property type="entry name" value="TRNA-DIHYDROURIDINE SYNTHASE"/>
    <property type="match status" value="1"/>
</dbReference>